<protein>
    <submittedName>
        <fullName evidence="1">Tricarboxylate transport protein, mitochondrial</fullName>
    </submittedName>
</protein>
<reference evidence="2" key="1">
    <citation type="submission" date="2012-07" db="EMBL/GenBank/DDBJ databases">
        <title>Genome of the Chinese tree shrew, a rising model animal genetically related to primates.</title>
        <authorList>
            <person name="Zhang G."/>
            <person name="Fan Y."/>
            <person name="Yao Y."/>
            <person name="Huang Z."/>
        </authorList>
    </citation>
    <scope>NUCLEOTIDE SEQUENCE [LARGE SCALE GENOMIC DNA]</scope>
</reference>
<dbReference type="STRING" id="246437.L9KA08"/>
<evidence type="ECO:0000313" key="1">
    <source>
        <dbReference type="EMBL" id="ELW58262.1"/>
    </source>
</evidence>
<gene>
    <name evidence="1" type="ORF">TREES_T100009286</name>
</gene>
<dbReference type="EMBL" id="KB320905">
    <property type="protein sequence ID" value="ELW58262.1"/>
    <property type="molecule type" value="Genomic_DNA"/>
</dbReference>
<name>L9KA08_TUPCH</name>
<sequence length="136" mass="15139">METSITFPTEDVEMQLWLEGATDRLKSCLPGLYPTLSSHSRLHPQGSGQVQNVPVPQPAYTGPPETTGLYSRAAVRPRRCVAEAVVIKNTPSEMIKTQMQGLRAHKCRNTCHWSSQSLRDEGLKAFYQEGHTFLLG</sequence>
<keyword evidence="2" id="KW-1185">Reference proteome</keyword>
<dbReference type="Proteomes" id="UP000011518">
    <property type="component" value="Unassembled WGS sequence"/>
</dbReference>
<evidence type="ECO:0000313" key="2">
    <source>
        <dbReference type="Proteomes" id="UP000011518"/>
    </source>
</evidence>
<proteinExistence type="predicted"/>
<reference evidence="2" key="2">
    <citation type="journal article" date="2013" name="Nat. Commun.">
        <title>Genome of the Chinese tree shrew.</title>
        <authorList>
            <person name="Fan Y."/>
            <person name="Huang Z.Y."/>
            <person name="Cao C.C."/>
            <person name="Chen C.S."/>
            <person name="Chen Y.X."/>
            <person name="Fan D.D."/>
            <person name="He J."/>
            <person name="Hou H.L."/>
            <person name="Hu L."/>
            <person name="Hu X.T."/>
            <person name="Jiang X.T."/>
            <person name="Lai R."/>
            <person name="Lang Y.S."/>
            <person name="Liang B."/>
            <person name="Liao S.G."/>
            <person name="Mu D."/>
            <person name="Ma Y.Y."/>
            <person name="Niu Y.Y."/>
            <person name="Sun X.Q."/>
            <person name="Xia J.Q."/>
            <person name="Xiao J."/>
            <person name="Xiong Z.Q."/>
            <person name="Xu L."/>
            <person name="Yang L."/>
            <person name="Zhang Y."/>
            <person name="Zhao W."/>
            <person name="Zhao X.D."/>
            <person name="Zheng Y.T."/>
            <person name="Zhou J.M."/>
            <person name="Zhu Y.B."/>
            <person name="Zhang G.J."/>
            <person name="Wang J."/>
            <person name="Yao Y.G."/>
        </authorList>
    </citation>
    <scope>NUCLEOTIDE SEQUENCE [LARGE SCALE GENOMIC DNA]</scope>
</reference>
<dbReference type="InParanoid" id="L9KA08"/>
<dbReference type="AlphaFoldDB" id="L9KA08"/>
<accession>L9KA08</accession>
<organism evidence="1 2">
    <name type="scientific">Tupaia chinensis</name>
    <name type="common">Chinese tree shrew</name>
    <name type="synonym">Tupaia belangeri chinensis</name>
    <dbReference type="NCBI Taxonomy" id="246437"/>
    <lineage>
        <taxon>Eukaryota</taxon>
        <taxon>Metazoa</taxon>
        <taxon>Chordata</taxon>
        <taxon>Craniata</taxon>
        <taxon>Vertebrata</taxon>
        <taxon>Euteleostomi</taxon>
        <taxon>Mammalia</taxon>
        <taxon>Eutheria</taxon>
        <taxon>Euarchontoglires</taxon>
        <taxon>Scandentia</taxon>
        <taxon>Tupaiidae</taxon>
        <taxon>Tupaia</taxon>
    </lineage>
</organism>